<evidence type="ECO:0000313" key="14">
    <source>
        <dbReference type="EMBL" id="MBA2174276.1"/>
    </source>
</evidence>
<dbReference type="UniPathway" id="UPA00028">
    <property type="reaction ID" value="UER00004"/>
</dbReference>
<comment type="pathway">
    <text evidence="2 11">Cofactor biosynthesis; (R)-pantothenate biosynthesis; (R)-pantoate from 3-methyl-2-oxobutanoate: step 2/2.</text>
</comment>
<keyword evidence="6 11" id="KW-0566">Pantothenate biosynthesis</keyword>
<feature type="domain" description="Ketopantoate reductase N-terminal" evidence="12">
    <location>
        <begin position="3"/>
        <end position="141"/>
    </location>
</feature>
<dbReference type="GO" id="GO:0008677">
    <property type="term" value="F:2-dehydropantoate 2-reductase activity"/>
    <property type="evidence" value="ECO:0007669"/>
    <property type="project" value="UniProtKB-EC"/>
</dbReference>
<dbReference type="GO" id="GO:0050661">
    <property type="term" value="F:NADP binding"/>
    <property type="evidence" value="ECO:0007669"/>
    <property type="project" value="TreeGrafter"/>
</dbReference>
<comment type="catalytic activity">
    <reaction evidence="10 11">
        <text>(R)-pantoate + NADP(+) = 2-dehydropantoate + NADPH + H(+)</text>
        <dbReference type="Rhea" id="RHEA:16233"/>
        <dbReference type="ChEBI" id="CHEBI:11561"/>
        <dbReference type="ChEBI" id="CHEBI:15378"/>
        <dbReference type="ChEBI" id="CHEBI:15980"/>
        <dbReference type="ChEBI" id="CHEBI:57783"/>
        <dbReference type="ChEBI" id="CHEBI:58349"/>
        <dbReference type="EC" id="1.1.1.169"/>
    </reaction>
</comment>
<keyword evidence="15" id="KW-1185">Reference proteome</keyword>
<dbReference type="RefSeq" id="WP_181471282.1">
    <property type="nucleotide sequence ID" value="NZ_JACEFG010000001.1"/>
</dbReference>
<dbReference type="InterPro" id="IPR013752">
    <property type="entry name" value="KPA_reductase"/>
</dbReference>
<dbReference type="EMBL" id="JACEFG010000001">
    <property type="protein sequence ID" value="MBA2174276.1"/>
    <property type="molecule type" value="Genomic_DNA"/>
</dbReference>
<evidence type="ECO:0000256" key="4">
    <source>
        <dbReference type="ARBA" id="ARBA00013014"/>
    </source>
</evidence>
<dbReference type="Proteomes" id="UP000571017">
    <property type="component" value="Unassembled WGS sequence"/>
</dbReference>
<comment type="caution">
    <text evidence="14">The sequence shown here is derived from an EMBL/GenBank/DDBJ whole genome shotgun (WGS) entry which is preliminary data.</text>
</comment>
<sequence length="287" mass="31858">MNIGIIGGGSIGLLTAAYLGRNHVVNLYVRREKQKQEIDKEGIHCSTLPHPTAVDTRLTSEGLEEHDVLIIAVKQHQVSSLLHADFPPETPLLFLQNGMGHLEQLPESHECWLGVVEHGALKRSDSSIEHLGQGNIQLACFRSEDNGHHMAASLHSEDFPFIYREDYESMMTGKLLVNTVINPLTALFGVKNGEIVQNTYINKLASTLCEEACRVLDMSYQDEWNRVQSVAKNTKDNESSMLKDVKAGRETEIDAICGYIVNKSSADVPYHQFVLDAIHALEERGGA</sequence>
<evidence type="ECO:0000256" key="2">
    <source>
        <dbReference type="ARBA" id="ARBA00004994"/>
    </source>
</evidence>
<evidence type="ECO:0000256" key="8">
    <source>
        <dbReference type="ARBA" id="ARBA00023002"/>
    </source>
</evidence>
<dbReference type="SUPFAM" id="SSF48179">
    <property type="entry name" value="6-phosphogluconate dehydrogenase C-terminal domain-like"/>
    <property type="match status" value="1"/>
</dbReference>
<feature type="domain" description="Ketopantoate reductase C-terminal" evidence="13">
    <location>
        <begin position="169"/>
        <end position="282"/>
    </location>
</feature>
<dbReference type="GO" id="GO:0005737">
    <property type="term" value="C:cytoplasm"/>
    <property type="evidence" value="ECO:0007669"/>
    <property type="project" value="TreeGrafter"/>
</dbReference>
<dbReference type="PANTHER" id="PTHR43765">
    <property type="entry name" value="2-DEHYDROPANTOATE 2-REDUCTASE-RELATED"/>
    <property type="match status" value="1"/>
</dbReference>
<dbReference type="Gene3D" id="3.40.50.720">
    <property type="entry name" value="NAD(P)-binding Rossmann-like Domain"/>
    <property type="match status" value="1"/>
</dbReference>
<dbReference type="InterPro" id="IPR003710">
    <property type="entry name" value="ApbA"/>
</dbReference>
<comment type="similarity">
    <text evidence="3 11">Belongs to the ketopantoate reductase family.</text>
</comment>
<protein>
    <recommendedName>
        <fullName evidence="5 11">2-dehydropantoate 2-reductase</fullName>
        <ecNumber evidence="4 11">1.1.1.169</ecNumber>
    </recommendedName>
    <alternativeName>
        <fullName evidence="9 11">Ketopantoate reductase</fullName>
    </alternativeName>
</protein>
<dbReference type="InterPro" id="IPR050838">
    <property type="entry name" value="Ketopantoate_reductase"/>
</dbReference>
<keyword evidence="7 11" id="KW-0521">NADP</keyword>
<dbReference type="AlphaFoldDB" id="A0A838CRN1"/>
<evidence type="ECO:0000256" key="7">
    <source>
        <dbReference type="ARBA" id="ARBA00022857"/>
    </source>
</evidence>
<evidence type="ECO:0000256" key="10">
    <source>
        <dbReference type="ARBA" id="ARBA00048793"/>
    </source>
</evidence>
<dbReference type="InterPro" id="IPR036291">
    <property type="entry name" value="NAD(P)-bd_dom_sf"/>
</dbReference>
<gene>
    <name evidence="14" type="ORF">H0266_05090</name>
</gene>
<proteinExistence type="inferred from homology"/>
<evidence type="ECO:0000256" key="6">
    <source>
        <dbReference type="ARBA" id="ARBA00022655"/>
    </source>
</evidence>
<evidence type="ECO:0000256" key="1">
    <source>
        <dbReference type="ARBA" id="ARBA00002919"/>
    </source>
</evidence>
<evidence type="ECO:0000256" key="3">
    <source>
        <dbReference type="ARBA" id="ARBA00007870"/>
    </source>
</evidence>
<dbReference type="InterPro" id="IPR013328">
    <property type="entry name" value="6PGD_dom2"/>
</dbReference>
<reference evidence="14 15" key="1">
    <citation type="journal article" date="2004" name="Extremophiles">
        <title>Halobacillus locisalis sp. nov., a halophilic bacterium isolated from a marine solar saltern of the Yellow Sea in Korea.</title>
        <authorList>
            <person name="Yoon J.H."/>
            <person name="Kang K.H."/>
            <person name="Oh T.K."/>
            <person name="Park Y.H."/>
        </authorList>
    </citation>
    <scope>NUCLEOTIDE SEQUENCE [LARGE SCALE GENOMIC DNA]</scope>
    <source>
        <strain evidence="14 15">KCTC 3788</strain>
    </source>
</reference>
<keyword evidence="8 11" id="KW-0560">Oxidoreductase</keyword>
<evidence type="ECO:0000256" key="9">
    <source>
        <dbReference type="ARBA" id="ARBA00032024"/>
    </source>
</evidence>
<evidence type="ECO:0000259" key="12">
    <source>
        <dbReference type="Pfam" id="PF02558"/>
    </source>
</evidence>
<dbReference type="GO" id="GO:0015940">
    <property type="term" value="P:pantothenate biosynthetic process"/>
    <property type="evidence" value="ECO:0007669"/>
    <property type="project" value="UniProtKB-UniPathway"/>
</dbReference>
<dbReference type="NCBIfam" id="TIGR00745">
    <property type="entry name" value="apbA_panE"/>
    <property type="match status" value="1"/>
</dbReference>
<comment type="function">
    <text evidence="1 11">Catalyzes the NADPH-dependent reduction of ketopantoate into pantoic acid.</text>
</comment>
<dbReference type="Pfam" id="PF08546">
    <property type="entry name" value="ApbA_C"/>
    <property type="match status" value="1"/>
</dbReference>
<dbReference type="PANTHER" id="PTHR43765:SF2">
    <property type="entry name" value="2-DEHYDROPANTOATE 2-REDUCTASE"/>
    <property type="match status" value="1"/>
</dbReference>
<evidence type="ECO:0000256" key="5">
    <source>
        <dbReference type="ARBA" id="ARBA00019465"/>
    </source>
</evidence>
<organism evidence="14 15">
    <name type="scientific">Halobacillus locisalis</name>
    <dbReference type="NCBI Taxonomy" id="220753"/>
    <lineage>
        <taxon>Bacteria</taxon>
        <taxon>Bacillati</taxon>
        <taxon>Bacillota</taxon>
        <taxon>Bacilli</taxon>
        <taxon>Bacillales</taxon>
        <taxon>Bacillaceae</taxon>
        <taxon>Halobacillus</taxon>
    </lineage>
</organism>
<accession>A0A838CRN1</accession>
<dbReference type="Pfam" id="PF02558">
    <property type="entry name" value="ApbA"/>
    <property type="match status" value="1"/>
</dbReference>
<dbReference type="InterPro" id="IPR013332">
    <property type="entry name" value="KPR_N"/>
</dbReference>
<dbReference type="SUPFAM" id="SSF51735">
    <property type="entry name" value="NAD(P)-binding Rossmann-fold domains"/>
    <property type="match status" value="1"/>
</dbReference>
<dbReference type="InterPro" id="IPR008927">
    <property type="entry name" value="6-PGluconate_DH-like_C_sf"/>
</dbReference>
<evidence type="ECO:0000259" key="13">
    <source>
        <dbReference type="Pfam" id="PF08546"/>
    </source>
</evidence>
<name>A0A838CRN1_9BACI</name>
<dbReference type="EC" id="1.1.1.169" evidence="4 11"/>
<evidence type="ECO:0000256" key="11">
    <source>
        <dbReference type="RuleBase" id="RU362068"/>
    </source>
</evidence>
<evidence type="ECO:0000313" key="15">
    <source>
        <dbReference type="Proteomes" id="UP000571017"/>
    </source>
</evidence>
<dbReference type="Gene3D" id="1.10.1040.10">
    <property type="entry name" value="N-(1-d-carboxylethyl)-l-norvaline Dehydrogenase, domain 2"/>
    <property type="match status" value="1"/>
</dbReference>